<accession>A0A7I7P020</accession>
<dbReference type="SUPFAM" id="SSF51004">
    <property type="entry name" value="C-terminal (heme d1) domain of cytochrome cd1-nitrite reductase"/>
    <property type="match status" value="2"/>
</dbReference>
<dbReference type="InterPro" id="IPR011964">
    <property type="entry name" value="YVTN_b-propeller_repeat"/>
</dbReference>
<dbReference type="InterPro" id="IPR017441">
    <property type="entry name" value="Protein_kinase_ATP_BS"/>
</dbReference>
<dbReference type="SUPFAM" id="SSF56112">
    <property type="entry name" value="Protein kinase-like (PK-like)"/>
    <property type="match status" value="1"/>
</dbReference>
<evidence type="ECO:0000256" key="11">
    <source>
        <dbReference type="ARBA" id="ARBA00023136"/>
    </source>
</evidence>
<dbReference type="PROSITE" id="PS00108">
    <property type="entry name" value="PROTEIN_KINASE_ST"/>
    <property type="match status" value="1"/>
</dbReference>
<evidence type="ECO:0000256" key="5">
    <source>
        <dbReference type="ARBA" id="ARBA00022679"/>
    </source>
</evidence>
<dbReference type="GO" id="GO:0005886">
    <property type="term" value="C:plasma membrane"/>
    <property type="evidence" value="ECO:0007669"/>
    <property type="project" value="UniProtKB-SubCell"/>
</dbReference>
<evidence type="ECO:0000256" key="7">
    <source>
        <dbReference type="ARBA" id="ARBA00022741"/>
    </source>
</evidence>
<evidence type="ECO:0000256" key="4">
    <source>
        <dbReference type="ARBA" id="ARBA00022527"/>
    </source>
</evidence>
<proteinExistence type="predicted"/>
<keyword evidence="5" id="KW-0808">Transferase</keyword>
<dbReference type="Gene3D" id="1.10.510.10">
    <property type="entry name" value="Transferase(Phosphotransferase) domain 1"/>
    <property type="match status" value="1"/>
</dbReference>
<feature type="compositionally biased region" description="Low complexity" evidence="13">
    <location>
        <begin position="376"/>
        <end position="388"/>
    </location>
</feature>
<dbReference type="InterPro" id="IPR015943">
    <property type="entry name" value="WD40/YVTN_repeat-like_dom_sf"/>
</dbReference>
<dbReference type="PROSITE" id="PS00107">
    <property type="entry name" value="PROTEIN_KINASE_ATP"/>
    <property type="match status" value="1"/>
</dbReference>
<evidence type="ECO:0000256" key="10">
    <source>
        <dbReference type="ARBA" id="ARBA00022989"/>
    </source>
</evidence>
<dbReference type="GO" id="GO:0080090">
    <property type="term" value="P:regulation of primary metabolic process"/>
    <property type="evidence" value="ECO:0007669"/>
    <property type="project" value="UniProtKB-ARBA"/>
</dbReference>
<keyword evidence="11" id="KW-0472">Membrane</keyword>
<dbReference type="PANTHER" id="PTHR47197:SF3">
    <property type="entry name" value="DIHYDRO-HEME D1 DEHYDROGENASE"/>
    <property type="match status" value="1"/>
</dbReference>
<evidence type="ECO:0000256" key="1">
    <source>
        <dbReference type="ARBA" id="ARBA00004162"/>
    </source>
</evidence>
<evidence type="ECO:0000259" key="14">
    <source>
        <dbReference type="PROSITE" id="PS50011"/>
    </source>
</evidence>
<name>A0A7I7P020_9MYCO</name>
<dbReference type="EMBL" id="AP022582">
    <property type="protein sequence ID" value="BBY01158.1"/>
    <property type="molecule type" value="Genomic_DNA"/>
</dbReference>
<evidence type="ECO:0000256" key="12">
    <source>
        <dbReference type="PROSITE-ProRule" id="PRU10141"/>
    </source>
</evidence>
<dbReference type="InterPro" id="IPR011048">
    <property type="entry name" value="Haem_d1_sf"/>
</dbReference>
<dbReference type="InterPro" id="IPR011009">
    <property type="entry name" value="Kinase-like_dom_sf"/>
</dbReference>
<keyword evidence="16" id="KW-1185">Reference proteome</keyword>
<dbReference type="FunFam" id="1.10.510.10:FF:000021">
    <property type="entry name" value="Serine/threonine protein kinase"/>
    <property type="match status" value="1"/>
</dbReference>
<dbReference type="Proteomes" id="UP000466632">
    <property type="component" value="Chromosome"/>
</dbReference>
<evidence type="ECO:0000256" key="8">
    <source>
        <dbReference type="ARBA" id="ARBA00022777"/>
    </source>
</evidence>
<evidence type="ECO:0000256" key="2">
    <source>
        <dbReference type="ARBA" id="ARBA00012513"/>
    </source>
</evidence>
<dbReference type="EC" id="2.7.11.1" evidence="2"/>
<protein>
    <recommendedName>
        <fullName evidence="2">non-specific serine/threonine protein kinase</fullName>
        <ecNumber evidence="2">2.7.11.1</ecNumber>
    </recommendedName>
</protein>
<evidence type="ECO:0000313" key="16">
    <source>
        <dbReference type="Proteomes" id="UP000466632"/>
    </source>
</evidence>
<dbReference type="Pfam" id="PF00069">
    <property type="entry name" value="Pkinase"/>
    <property type="match status" value="1"/>
</dbReference>
<gene>
    <name evidence="15" type="ORF">MSEO_16570</name>
</gene>
<organism evidence="15 16">
    <name type="scientific">Mycobacterium seoulense</name>
    <dbReference type="NCBI Taxonomy" id="386911"/>
    <lineage>
        <taxon>Bacteria</taxon>
        <taxon>Bacillati</taxon>
        <taxon>Actinomycetota</taxon>
        <taxon>Actinomycetes</taxon>
        <taxon>Mycobacteriales</taxon>
        <taxon>Mycobacteriaceae</taxon>
        <taxon>Mycobacterium</taxon>
    </lineage>
</organism>
<evidence type="ECO:0000256" key="6">
    <source>
        <dbReference type="ARBA" id="ARBA00022692"/>
    </source>
</evidence>
<keyword evidence="8" id="KW-0418">Kinase</keyword>
<dbReference type="KEGG" id="mseo:MSEO_16570"/>
<dbReference type="PANTHER" id="PTHR47197">
    <property type="entry name" value="PROTEIN NIRF"/>
    <property type="match status" value="1"/>
</dbReference>
<feature type="region of interest" description="Disordered" evidence="13">
    <location>
        <begin position="350"/>
        <end position="388"/>
    </location>
</feature>
<dbReference type="InterPro" id="IPR008271">
    <property type="entry name" value="Ser/Thr_kinase_AS"/>
</dbReference>
<keyword evidence="10" id="KW-1133">Transmembrane helix</keyword>
<feature type="region of interest" description="Disordered" evidence="13">
    <location>
        <begin position="216"/>
        <end position="236"/>
    </location>
</feature>
<keyword evidence="3" id="KW-1003">Cell membrane</keyword>
<keyword evidence="9 12" id="KW-0067">ATP-binding</keyword>
<dbReference type="SMART" id="SM00220">
    <property type="entry name" value="S_TKc"/>
    <property type="match status" value="1"/>
</dbReference>
<dbReference type="RefSeq" id="WP_163678447.1">
    <property type="nucleotide sequence ID" value="NZ_AP022582.1"/>
</dbReference>
<evidence type="ECO:0000256" key="13">
    <source>
        <dbReference type="SAM" id="MobiDB-lite"/>
    </source>
</evidence>
<keyword evidence="7 12" id="KW-0547">Nucleotide-binding</keyword>
<dbReference type="CDD" id="cd14014">
    <property type="entry name" value="STKc_PknB_like"/>
    <property type="match status" value="1"/>
</dbReference>
<evidence type="ECO:0000256" key="3">
    <source>
        <dbReference type="ARBA" id="ARBA00022475"/>
    </source>
</evidence>
<dbReference type="InterPro" id="IPR051200">
    <property type="entry name" value="Host-pathogen_enzymatic-act"/>
</dbReference>
<feature type="binding site" evidence="12">
    <location>
        <position position="38"/>
    </location>
    <ligand>
        <name>ATP</name>
        <dbReference type="ChEBI" id="CHEBI:30616"/>
    </ligand>
</feature>
<feature type="domain" description="Protein kinase" evidence="14">
    <location>
        <begin position="9"/>
        <end position="266"/>
    </location>
</feature>
<feature type="compositionally biased region" description="Polar residues" evidence="13">
    <location>
        <begin position="276"/>
        <end position="301"/>
    </location>
</feature>
<reference evidence="15 16" key="1">
    <citation type="journal article" date="2019" name="Emerg. Microbes Infect.">
        <title>Comprehensive subspecies identification of 175 nontuberculous mycobacteria species based on 7547 genomic profiles.</title>
        <authorList>
            <person name="Matsumoto Y."/>
            <person name="Kinjo T."/>
            <person name="Motooka D."/>
            <person name="Nabeya D."/>
            <person name="Jung N."/>
            <person name="Uechi K."/>
            <person name="Horii T."/>
            <person name="Iida T."/>
            <person name="Fujita J."/>
            <person name="Nakamura S."/>
        </authorList>
    </citation>
    <scope>NUCLEOTIDE SEQUENCE [LARGE SCALE GENOMIC DNA]</scope>
    <source>
        <strain evidence="15 16">JCM 16018</strain>
    </source>
</reference>
<dbReference type="Gene3D" id="2.130.10.10">
    <property type="entry name" value="YVTN repeat-like/Quinoprotein amine dehydrogenase"/>
    <property type="match status" value="2"/>
</dbReference>
<dbReference type="Gene3D" id="3.30.200.20">
    <property type="entry name" value="Phosphorylase Kinase, domain 1"/>
    <property type="match status" value="1"/>
</dbReference>
<feature type="region of interest" description="Disordered" evidence="13">
    <location>
        <begin position="272"/>
        <end position="320"/>
    </location>
</feature>
<dbReference type="PROSITE" id="PS50011">
    <property type="entry name" value="PROTEIN_KINASE_DOM"/>
    <property type="match status" value="1"/>
</dbReference>
<dbReference type="AlphaFoldDB" id="A0A7I7P020"/>
<keyword evidence="4" id="KW-0723">Serine/threonine-protein kinase</keyword>
<evidence type="ECO:0000256" key="9">
    <source>
        <dbReference type="ARBA" id="ARBA00022840"/>
    </source>
</evidence>
<dbReference type="InterPro" id="IPR000719">
    <property type="entry name" value="Prot_kinase_dom"/>
</dbReference>
<dbReference type="GO" id="GO:0005524">
    <property type="term" value="F:ATP binding"/>
    <property type="evidence" value="ECO:0007669"/>
    <property type="project" value="UniProtKB-UniRule"/>
</dbReference>
<dbReference type="NCBIfam" id="TIGR02276">
    <property type="entry name" value="beta_rpt_yvtn"/>
    <property type="match status" value="4"/>
</dbReference>
<dbReference type="GO" id="GO:0004674">
    <property type="term" value="F:protein serine/threonine kinase activity"/>
    <property type="evidence" value="ECO:0007669"/>
    <property type="project" value="UniProtKB-KW"/>
</dbReference>
<sequence>MEGTPFGRYRLINLLGRGGMGEVWRAYDTVTDRIVALKVLPAHFAADRTFQQRFRREAHSAARLNDPHVVPIHTYGEIDGRLFVDMRLIEGRDLATVLASGSMSPSRAVHIVEQVAHAVYAAHKIGLVHRDIKPSNILLDESDFAYLIDFGIARVLGETGLTGTDAVVGTLRYMAPERFRVGQADARSDIYALACVLYECLTGGAPFPGDSIEQQVAGHLSEPPPRPSDSGAPPAFDAVIATGMAKDPAQRYATPVDMARAARDAITVPLRLRDPNVQSHNADATAPTQVASWPSEPTQRAQKPLHPDPRQQIPGNRRRAKRSWVVAAVIAVVVSSGSASVYLLRTHTSKAGSTRTTGSATVAPPPSAPSGGGTPSPGATAAPSGPPTIATSIRVGNGPFGVAVDSAGHTAYVANTGSNSVSLVDTGSRTVTATIAVGRHPVGVAVDTSTRTVYVTNYDDSSVSVIDTANGTVIARIGVGTHPGGVVVDPDARIAYATNGDNASVSVIDVTTHAVTATVPTGKGPSRVAIDRTAHRLFVTTADPTVTVIDTTNRTVIGSVALRGRPAGIAIDTASHTAYIASGDDASVSLVDTISLSVTASVPVGQRPAGVAVDPPTNTAYVANYSGASVSVMDTTRRIVTGILAVGNNPLAIAVDPTTHFAYVTSDLNHGSVTVIER</sequence>
<comment type="subcellular location">
    <subcellularLocation>
        <location evidence="1">Cell membrane</location>
        <topology evidence="1">Single-pass membrane protein</topology>
    </subcellularLocation>
</comment>
<evidence type="ECO:0000313" key="15">
    <source>
        <dbReference type="EMBL" id="BBY01158.1"/>
    </source>
</evidence>
<keyword evidence="6" id="KW-0812">Transmembrane</keyword>